<evidence type="ECO:0000313" key="2">
    <source>
        <dbReference type="Proteomes" id="UP000653578"/>
    </source>
</evidence>
<accession>A0ABX1X6A9</accession>
<protein>
    <submittedName>
        <fullName evidence="1">Uncharacterized protein</fullName>
    </submittedName>
</protein>
<dbReference type="Proteomes" id="UP000653578">
    <property type="component" value="Unassembled WGS sequence"/>
</dbReference>
<reference evidence="1 2" key="1">
    <citation type="submission" date="2019-10" db="EMBL/GenBank/DDBJ databases">
        <title>Description of Paenibacillus humi sp. nov.</title>
        <authorList>
            <person name="Carlier A."/>
            <person name="Qi S."/>
        </authorList>
    </citation>
    <scope>NUCLEOTIDE SEQUENCE [LARGE SCALE GENOMIC DNA]</scope>
    <source>
        <strain evidence="1 2">LMG 31461</strain>
    </source>
</reference>
<comment type="caution">
    <text evidence="1">The sequence shown here is derived from an EMBL/GenBank/DDBJ whole genome shotgun (WGS) entry which is preliminary data.</text>
</comment>
<keyword evidence="2" id="KW-1185">Reference proteome</keyword>
<sequence length="90" mass="10043">MAFTAVCTRTIAAFHCGRCEVITPMGPFEPAGDTLTPRDWECLDGTLYENESGTTLQLTIHQPNKHPLERTVIWHIEVSNGMFQLAKPAE</sequence>
<name>A0ABX1X6A9_9BACL</name>
<organism evidence="1 2">
    <name type="scientific">Paenibacillus plantarum</name>
    <dbReference type="NCBI Taxonomy" id="2654975"/>
    <lineage>
        <taxon>Bacteria</taxon>
        <taxon>Bacillati</taxon>
        <taxon>Bacillota</taxon>
        <taxon>Bacilli</taxon>
        <taxon>Bacillales</taxon>
        <taxon>Paenibacillaceae</taxon>
        <taxon>Paenibacillus</taxon>
    </lineage>
</organism>
<proteinExistence type="predicted"/>
<gene>
    <name evidence="1" type="ORF">GC096_07370</name>
</gene>
<dbReference type="EMBL" id="WHNY01000026">
    <property type="protein sequence ID" value="NOU63842.1"/>
    <property type="molecule type" value="Genomic_DNA"/>
</dbReference>
<evidence type="ECO:0000313" key="1">
    <source>
        <dbReference type="EMBL" id="NOU63842.1"/>
    </source>
</evidence>